<dbReference type="PANTHER" id="PTHR36423">
    <property type="entry name" value="AFR070WP"/>
    <property type="match status" value="1"/>
</dbReference>
<dbReference type="SUPFAM" id="SSF143410">
    <property type="entry name" value="DOPA-like"/>
    <property type="match status" value="1"/>
</dbReference>
<dbReference type="PANTHER" id="PTHR36423:SF2">
    <property type="entry name" value="AFR070WP"/>
    <property type="match status" value="1"/>
</dbReference>
<dbReference type="AlphaFoldDB" id="A0A139AIT7"/>
<accession>A0A139AIT7</accession>
<evidence type="ECO:0000313" key="1">
    <source>
        <dbReference type="EMBL" id="KXS16629.1"/>
    </source>
</evidence>
<dbReference type="InterPro" id="IPR023389">
    <property type="entry name" value="DOPA-like_sf"/>
</dbReference>
<dbReference type="EMBL" id="KQ965751">
    <property type="protein sequence ID" value="KXS16629.1"/>
    <property type="molecule type" value="Genomic_DNA"/>
</dbReference>
<dbReference type="Gene3D" id="3.30.70.1240">
    <property type="entry name" value="DOPA-like domains"/>
    <property type="match status" value="1"/>
</dbReference>
<evidence type="ECO:0008006" key="3">
    <source>
        <dbReference type="Google" id="ProtNLM"/>
    </source>
</evidence>
<organism evidence="1 2">
    <name type="scientific">Gonapodya prolifera (strain JEL478)</name>
    <name type="common">Monoblepharis prolifera</name>
    <dbReference type="NCBI Taxonomy" id="1344416"/>
    <lineage>
        <taxon>Eukaryota</taxon>
        <taxon>Fungi</taxon>
        <taxon>Fungi incertae sedis</taxon>
        <taxon>Chytridiomycota</taxon>
        <taxon>Chytridiomycota incertae sedis</taxon>
        <taxon>Monoblepharidomycetes</taxon>
        <taxon>Monoblepharidales</taxon>
        <taxon>Gonapodyaceae</taxon>
        <taxon>Gonapodya</taxon>
    </lineage>
</organism>
<reference evidence="1 2" key="1">
    <citation type="journal article" date="2015" name="Genome Biol. Evol.">
        <title>Phylogenomic analyses indicate that early fungi evolved digesting cell walls of algal ancestors of land plants.</title>
        <authorList>
            <person name="Chang Y."/>
            <person name="Wang S."/>
            <person name="Sekimoto S."/>
            <person name="Aerts A.L."/>
            <person name="Choi C."/>
            <person name="Clum A."/>
            <person name="LaButti K.M."/>
            <person name="Lindquist E.A."/>
            <person name="Yee Ngan C."/>
            <person name="Ohm R.A."/>
            <person name="Salamov A.A."/>
            <person name="Grigoriev I.V."/>
            <person name="Spatafora J.W."/>
            <person name="Berbee M.L."/>
        </authorList>
    </citation>
    <scope>NUCLEOTIDE SEQUENCE [LARGE SCALE GENOMIC DNA]</scope>
    <source>
        <strain evidence="1 2">JEL478</strain>
    </source>
</reference>
<keyword evidence="2" id="KW-1185">Reference proteome</keyword>
<dbReference type="InterPro" id="IPR014980">
    <property type="entry name" value="DOPA_dioxygen"/>
</dbReference>
<dbReference type="Proteomes" id="UP000070544">
    <property type="component" value="Unassembled WGS sequence"/>
</dbReference>
<protein>
    <recommendedName>
        <fullName evidence="3">Dopa 4,5-dioxygenase</fullName>
    </recommendedName>
</protein>
<gene>
    <name evidence="1" type="ORF">M427DRAFT_144694</name>
</gene>
<proteinExistence type="predicted"/>
<dbReference type="Pfam" id="PF08883">
    <property type="entry name" value="DOPA_dioxygen"/>
    <property type="match status" value="1"/>
</dbReference>
<dbReference type="OrthoDB" id="9970095at2759"/>
<sequence length="172" mass="19140">MATPVVSSFELGSGFTDPISFFDVHVYFKQYNKDETAFATKLHQTIIDTFPQIRYRPVRYEPVGPHIVGQFLLEVLAPADLGVFISWLLINRGPLSVLLHPHIHASAFPSKTNLEIQYIAHTRHTFWIGQPHPLDLTFQGMLDENGNASALRNKHDAEVRGGLPVAAVGKAA</sequence>
<name>A0A139AIT7_GONPJ</name>
<evidence type="ECO:0000313" key="2">
    <source>
        <dbReference type="Proteomes" id="UP000070544"/>
    </source>
</evidence>